<gene>
    <name evidence="1" type="ORF">Mal52_53740</name>
</gene>
<proteinExistence type="predicted"/>
<sequence length="293" mass="33486">MLRKYSEHSLWTDDDNKGKNIKYFNDVGQLWFSYPWTFEDDNEGTLPDINESPEEYCDHMAMSRGLTDQEAARRKQRFLAASTQTVRDCNVLMAQLCGVSCWHRNATISSSMWDYATSKNGIAFKTTVGQLERALGWAHNTPVRHAQPSVCAVGYIDYSSYFLEYDDFRSILAIVEEGWSYEDEVRMVAKSPIILRLPLRISKPLRPSEPIPSLTDLEKQNHRELVLSKSRSEYKQLRAADERGFHLPIKLTDLIQEVAVKPNAETTYVGEVQTLLKQNGLTNVAVKECHSGK</sequence>
<evidence type="ECO:0000313" key="1">
    <source>
        <dbReference type="EMBL" id="QDU46851.1"/>
    </source>
</evidence>
<evidence type="ECO:0008006" key="3">
    <source>
        <dbReference type="Google" id="ProtNLM"/>
    </source>
</evidence>
<evidence type="ECO:0000313" key="2">
    <source>
        <dbReference type="Proteomes" id="UP000319383"/>
    </source>
</evidence>
<dbReference type="Proteomes" id="UP000319383">
    <property type="component" value="Chromosome"/>
</dbReference>
<dbReference type="KEGG" id="sdyn:Mal52_53740"/>
<accession>A0A517ZWJ7</accession>
<reference evidence="1 2" key="1">
    <citation type="submission" date="2019-02" db="EMBL/GenBank/DDBJ databases">
        <title>Deep-cultivation of Planctomycetes and their phenomic and genomic characterization uncovers novel biology.</title>
        <authorList>
            <person name="Wiegand S."/>
            <person name="Jogler M."/>
            <person name="Boedeker C."/>
            <person name="Pinto D."/>
            <person name="Vollmers J."/>
            <person name="Rivas-Marin E."/>
            <person name="Kohn T."/>
            <person name="Peeters S.H."/>
            <person name="Heuer A."/>
            <person name="Rast P."/>
            <person name="Oberbeckmann S."/>
            <person name="Bunk B."/>
            <person name="Jeske O."/>
            <person name="Meyerdierks A."/>
            <person name="Storesund J.E."/>
            <person name="Kallscheuer N."/>
            <person name="Luecker S."/>
            <person name="Lage O.M."/>
            <person name="Pohl T."/>
            <person name="Merkel B.J."/>
            <person name="Hornburger P."/>
            <person name="Mueller R.-W."/>
            <person name="Bruemmer F."/>
            <person name="Labrenz M."/>
            <person name="Spormann A.M."/>
            <person name="Op den Camp H."/>
            <person name="Overmann J."/>
            <person name="Amann R."/>
            <person name="Jetten M.S.M."/>
            <person name="Mascher T."/>
            <person name="Medema M.H."/>
            <person name="Devos D.P."/>
            <person name="Kaster A.-K."/>
            <person name="Ovreas L."/>
            <person name="Rohde M."/>
            <person name="Galperin M.Y."/>
            <person name="Jogler C."/>
        </authorList>
    </citation>
    <scope>NUCLEOTIDE SEQUENCE [LARGE SCALE GENOMIC DNA]</scope>
    <source>
        <strain evidence="1 2">Mal52</strain>
    </source>
</reference>
<protein>
    <recommendedName>
        <fullName evidence="3">DUF2971 domain-containing protein</fullName>
    </recommendedName>
</protein>
<organism evidence="1 2">
    <name type="scientific">Symmachiella dynata</name>
    <dbReference type="NCBI Taxonomy" id="2527995"/>
    <lineage>
        <taxon>Bacteria</taxon>
        <taxon>Pseudomonadati</taxon>
        <taxon>Planctomycetota</taxon>
        <taxon>Planctomycetia</taxon>
        <taxon>Planctomycetales</taxon>
        <taxon>Planctomycetaceae</taxon>
        <taxon>Symmachiella</taxon>
    </lineage>
</organism>
<dbReference type="EMBL" id="CP036276">
    <property type="protein sequence ID" value="QDU46851.1"/>
    <property type="molecule type" value="Genomic_DNA"/>
</dbReference>
<dbReference type="AlphaFoldDB" id="A0A517ZWJ7"/>
<name>A0A517ZWJ7_9PLAN</name>
<keyword evidence="2" id="KW-1185">Reference proteome</keyword>